<dbReference type="Proteomes" id="UP000235388">
    <property type="component" value="Unassembled WGS sequence"/>
</dbReference>
<protein>
    <submittedName>
        <fullName evidence="1">Uncharacterized protein</fullName>
    </submittedName>
</protein>
<accession>A0A2N5TJC4</accession>
<organism evidence="1 3">
    <name type="scientific">Puccinia coronata f. sp. avenae</name>
    <dbReference type="NCBI Taxonomy" id="200324"/>
    <lineage>
        <taxon>Eukaryota</taxon>
        <taxon>Fungi</taxon>
        <taxon>Dikarya</taxon>
        <taxon>Basidiomycota</taxon>
        <taxon>Pucciniomycotina</taxon>
        <taxon>Pucciniomycetes</taxon>
        <taxon>Pucciniales</taxon>
        <taxon>Pucciniaceae</taxon>
        <taxon>Puccinia</taxon>
    </lineage>
</organism>
<evidence type="ECO:0000313" key="3">
    <source>
        <dbReference type="Proteomes" id="UP000235388"/>
    </source>
</evidence>
<gene>
    <name evidence="1" type="ORF">PCANC_27742</name>
    <name evidence="2" type="ORF">PCASD_19993</name>
</gene>
<dbReference type="AlphaFoldDB" id="A0A2N5TJC4"/>
<dbReference type="EMBL" id="PGCI01000303">
    <property type="protein sequence ID" value="PLW30293.1"/>
    <property type="molecule type" value="Genomic_DNA"/>
</dbReference>
<comment type="caution">
    <text evidence="1">The sequence shown here is derived from an EMBL/GenBank/DDBJ whole genome shotgun (WGS) entry which is preliminary data.</text>
</comment>
<dbReference type="Proteomes" id="UP000235392">
    <property type="component" value="Unassembled WGS sequence"/>
</dbReference>
<reference evidence="3 4" key="1">
    <citation type="submission" date="2017-11" db="EMBL/GenBank/DDBJ databases">
        <title>De novo assembly and phasing of dikaryotic genomes from two isolates of Puccinia coronata f. sp. avenae, the causal agent of oat crown rust.</title>
        <authorList>
            <person name="Miller M.E."/>
            <person name="Zhang Y."/>
            <person name="Omidvar V."/>
            <person name="Sperschneider J."/>
            <person name="Schwessinger B."/>
            <person name="Raley C."/>
            <person name="Palmer J.M."/>
            <person name="Garnica D."/>
            <person name="Upadhyaya N."/>
            <person name="Rathjen J."/>
            <person name="Taylor J.M."/>
            <person name="Park R.F."/>
            <person name="Dodds P.N."/>
            <person name="Hirsch C.D."/>
            <person name="Kianian S.F."/>
            <person name="Figueroa M."/>
        </authorList>
    </citation>
    <scope>NUCLEOTIDE SEQUENCE [LARGE SCALE GENOMIC DNA]</scope>
    <source>
        <strain evidence="1">12NC29</strain>
        <strain evidence="2">12SD80</strain>
    </source>
</reference>
<keyword evidence="3" id="KW-1185">Reference proteome</keyword>
<proteinExistence type="predicted"/>
<sequence>MRTGPRNLSASYEPGLPGVALLIDRQQKFALISFAKAVSIIIVFNHQVASPQSLHSKLIA</sequence>
<dbReference type="EMBL" id="PGCJ01000605">
    <property type="protein sequence ID" value="PLW25591.1"/>
    <property type="molecule type" value="Genomic_DNA"/>
</dbReference>
<name>A0A2N5TJC4_9BASI</name>
<evidence type="ECO:0000313" key="1">
    <source>
        <dbReference type="EMBL" id="PLW25591.1"/>
    </source>
</evidence>
<evidence type="ECO:0000313" key="4">
    <source>
        <dbReference type="Proteomes" id="UP000235392"/>
    </source>
</evidence>
<evidence type="ECO:0000313" key="2">
    <source>
        <dbReference type="EMBL" id="PLW30293.1"/>
    </source>
</evidence>